<evidence type="ECO:0000256" key="2">
    <source>
        <dbReference type="ARBA" id="ARBA00022692"/>
    </source>
</evidence>
<dbReference type="PROSITE" id="PS50893">
    <property type="entry name" value="ABC_TRANSPORTER_2"/>
    <property type="match status" value="1"/>
</dbReference>
<evidence type="ECO:0000256" key="4">
    <source>
        <dbReference type="ARBA" id="ARBA00022840"/>
    </source>
</evidence>
<dbReference type="PROSITE" id="PS50929">
    <property type="entry name" value="ABC_TM1F"/>
    <property type="match status" value="2"/>
</dbReference>
<dbReference type="PANTHER" id="PTHR24221">
    <property type="entry name" value="ATP-BINDING CASSETTE SUB-FAMILY B"/>
    <property type="match status" value="1"/>
</dbReference>
<evidence type="ECO:0000313" key="10">
    <source>
        <dbReference type="EMBL" id="KAJ4452141.1"/>
    </source>
</evidence>
<sequence length="757" mass="85563">MLTYHWLRSAGTAQRERPLQNVRCVYKETAAIVPSTPECMIPMVATGSRIGVILQSTSTLVIGIVLSLFYSWKVTLVSAVMVPVVFAGVFLEARFMHAHGLQEKAAIEAATKDLELNRLHQLLVYADDVNMLGENPQRIRENTGILLEASKVIVFEVKPEKTKYMIMSRDQNIVRNENIKNGDLSFEEVEKFKYLGATVTNINDTREEIKHRINMGNACYYLVEKLLSSILLSKNLKVRIYKTVILPVVLYGCETWTLTLREEHRLRVFENKVLRKIFGSKRDEFTGEWRKLHNTELHALYSSPDIIRNIKSRRLRWAGHLARMGESRNACRVLVGRPEGKRPLGRPRCRWEDNIKMDLREVGYDDRDLINLAQDRDRWRAYVKVIAVEAIGNIRTVASLCGEQLFLDRYSVELRLAQQAARRKTGLRGAVFSLGQTAWFYGYGLSLYYGGYLVATEGLPYKDVIKISEALIFGAWMLGQTLAFAPNYNAAKMAAGRLFYLVDRIPRISSPDENANEWVAAGSIEYSQVKFQYPTRPEVPILKGLDLLIKPGQMVALVGPSGCGKSTCIQLLQRFYEPSIGTVSIHERNIGAVRLERLRSQMGIVSQEPVLFDRTIAENIAYGDNSRTVPMEDIIEAAKKANIHSFISSLPLGYETRLGSKGAQLSGGQKQRIAIARALVRNPRLLLLDEATSALDTHSEKFCDEEKTTGLFLPLSKTTERAAPNLKLNKETISVIRKESKEYEDKGVEISTPNKVR</sequence>
<dbReference type="InterPro" id="IPR027417">
    <property type="entry name" value="P-loop_NTPase"/>
</dbReference>
<feature type="domain" description="ABC transmembrane type-1" evidence="9">
    <location>
        <begin position="386"/>
        <end position="490"/>
    </location>
</feature>
<dbReference type="Gene3D" id="1.20.1560.10">
    <property type="entry name" value="ABC transporter type 1, transmembrane domain"/>
    <property type="match status" value="3"/>
</dbReference>
<reference evidence="10 11" key="1">
    <citation type="journal article" date="2022" name="Allergy">
        <title>Genome assembly and annotation of Periplaneta americana reveal a comprehensive cockroach allergen profile.</title>
        <authorList>
            <person name="Wang L."/>
            <person name="Xiong Q."/>
            <person name="Saelim N."/>
            <person name="Wang L."/>
            <person name="Nong W."/>
            <person name="Wan A.T."/>
            <person name="Shi M."/>
            <person name="Liu X."/>
            <person name="Cao Q."/>
            <person name="Hui J.H.L."/>
            <person name="Sookrung N."/>
            <person name="Leung T.F."/>
            <person name="Tungtrongchitr A."/>
            <person name="Tsui S.K.W."/>
        </authorList>
    </citation>
    <scope>NUCLEOTIDE SEQUENCE [LARGE SCALE GENOMIC DNA]</scope>
    <source>
        <strain evidence="10">PWHHKU_190912</strain>
    </source>
</reference>
<dbReference type="InterPro" id="IPR039421">
    <property type="entry name" value="Type_1_exporter"/>
</dbReference>
<dbReference type="SUPFAM" id="SSF90123">
    <property type="entry name" value="ABC transporter transmembrane region"/>
    <property type="match status" value="1"/>
</dbReference>
<evidence type="ECO:0000256" key="1">
    <source>
        <dbReference type="ARBA" id="ARBA00004141"/>
    </source>
</evidence>
<dbReference type="SUPFAM" id="SSF52540">
    <property type="entry name" value="P-loop containing nucleoside triphosphate hydrolases"/>
    <property type="match status" value="1"/>
</dbReference>
<evidence type="ECO:0000256" key="7">
    <source>
        <dbReference type="SAM" id="Phobius"/>
    </source>
</evidence>
<dbReference type="InterPro" id="IPR017871">
    <property type="entry name" value="ABC_transporter-like_CS"/>
</dbReference>
<keyword evidence="2 7" id="KW-0812">Transmembrane</keyword>
<dbReference type="SMART" id="SM00382">
    <property type="entry name" value="AAA"/>
    <property type="match status" value="1"/>
</dbReference>
<dbReference type="Gene3D" id="3.40.50.300">
    <property type="entry name" value="P-loop containing nucleotide triphosphate hydrolases"/>
    <property type="match status" value="1"/>
</dbReference>
<keyword evidence="6 7" id="KW-0472">Membrane</keyword>
<evidence type="ECO:0000259" key="9">
    <source>
        <dbReference type="PROSITE" id="PS50929"/>
    </source>
</evidence>
<dbReference type="InterPro" id="IPR036640">
    <property type="entry name" value="ABC1_TM_sf"/>
</dbReference>
<keyword evidence="11" id="KW-1185">Reference proteome</keyword>
<dbReference type="InterPro" id="IPR003593">
    <property type="entry name" value="AAA+_ATPase"/>
</dbReference>
<organism evidence="10 11">
    <name type="scientific">Periplaneta americana</name>
    <name type="common">American cockroach</name>
    <name type="synonym">Blatta americana</name>
    <dbReference type="NCBI Taxonomy" id="6978"/>
    <lineage>
        <taxon>Eukaryota</taxon>
        <taxon>Metazoa</taxon>
        <taxon>Ecdysozoa</taxon>
        <taxon>Arthropoda</taxon>
        <taxon>Hexapoda</taxon>
        <taxon>Insecta</taxon>
        <taxon>Pterygota</taxon>
        <taxon>Neoptera</taxon>
        <taxon>Polyneoptera</taxon>
        <taxon>Dictyoptera</taxon>
        <taxon>Blattodea</taxon>
        <taxon>Blattoidea</taxon>
        <taxon>Blattidae</taxon>
        <taxon>Blattinae</taxon>
        <taxon>Periplaneta</taxon>
    </lineage>
</organism>
<feature type="transmembrane region" description="Helical" evidence="7">
    <location>
        <begin position="76"/>
        <end position="95"/>
    </location>
</feature>
<dbReference type="Pfam" id="PF00005">
    <property type="entry name" value="ABC_tran"/>
    <property type="match status" value="1"/>
</dbReference>
<keyword evidence="4" id="KW-0067">ATP-binding</keyword>
<dbReference type="InterPro" id="IPR011527">
    <property type="entry name" value="ABC1_TM_dom"/>
</dbReference>
<protein>
    <submittedName>
        <fullName evidence="10">Uncharacterized protein</fullName>
    </submittedName>
</protein>
<evidence type="ECO:0000256" key="6">
    <source>
        <dbReference type="ARBA" id="ARBA00023136"/>
    </source>
</evidence>
<dbReference type="EMBL" id="JAJSOF020000001">
    <property type="protein sequence ID" value="KAJ4452141.1"/>
    <property type="molecule type" value="Genomic_DNA"/>
</dbReference>
<dbReference type="Proteomes" id="UP001148838">
    <property type="component" value="Unassembled WGS sequence"/>
</dbReference>
<name>A0ABQ8TZF7_PERAM</name>
<dbReference type="InterPro" id="IPR003439">
    <property type="entry name" value="ABC_transporter-like_ATP-bd"/>
</dbReference>
<dbReference type="PANTHER" id="PTHR24221:SF410">
    <property type="entry name" value="MULTIDRUG RESISTANCE PROTEIN HOMOLOG 49-RELATED"/>
    <property type="match status" value="1"/>
</dbReference>
<feature type="domain" description="ABC transmembrane type-1" evidence="9">
    <location>
        <begin position="45"/>
        <end position="115"/>
    </location>
</feature>
<dbReference type="PROSITE" id="PS00211">
    <property type="entry name" value="ABC_TRANSPORTER_1"/>
    <property type="match status" value="1"/>
</dbReference>
<evidence type="ECO:0000256" key="5">
    <source>
        <dbReference type="ARBA" id="ARBA00022989"/>
    </source>
</evidence>
<keyword evidence="3" id="KW-0547">Nucleotide-binding</keyword>
<gene>
    <name evidence="10" type="ORF">ANN_03659</name>
</gene>
<keyword evidence="5 7" id="KW-1133">Transmembrane helix</keyword>
<feature type="domain" description="ABC transporter" evidence="8">
    <location>
        <begin position="524"/>
        <end position="755"/>
    </location>
</feature>
<proteinExistence type="predicted"/>
<feature type="transmembrane region" description="Helical" evidence="7">
    <location>
        <begin position="50"/>
        <end position="70"/>
    </location>
</feature>
<dbReference type="Pfam" id="PF00664">
    <property type="entry name" value="ABC_membrane"/>
    <property type="match status" value="2"/>
</dbReference>
<accession>A0ABQ8TZF7</accession>
<evidence type="ECO:0000256" key="3">
    <source>
        <dbReference type="ARBA" id="ARBA00022741"/>
    </source>
</evidence>
<evidence type="ECO:0000313" key="11">
    <source>
        <dbReference type="Proteomes" id="UP001148838"/>
    </source>
</evidence>
<comment type="caution">
    <text evidence="10">The sequence shown here is derived from an EMBL/GenBank/DDBJ whole genome shotgun (WGS) entry which is preliminary data.</text>
</comment>
<evidence type="ECO:0000259" key="8">
    <source>
        <dbReference type="PROSITE" id="PS50893"/>
    </source>
</evidence>
<comment type="subcellular location">
    <subcellularLocation>
        <location evidence="1">Membrane</location>
        <topology evidence="1">Multi-pass membrane protein</topology>
    </subcellularLocation>
</comment>